<dbReference type="RefSeq" id="WP_141613050.1">
    <property type="nucleotide sequence ID" value="NZ_CP041253.1"/>
</dbReference>
<keyword evidence="5 7" id="KW-0328">Glycosyltransferase</keyword>
<proteinExistence type="inferred from homology"/>
<dbReference type="NCBIfam" id="TIGR01697">
    <property type="entry name" value="PNPH-PUNA-XAPA"/>
    <property type="match status" value="1"/>
</dbReference>
<dbReference type="GO" id="GO:0004731">
    <property type="term" value="F:purine-nucleoside phosphorylase activity"/>
    <property type="evidence" value="ECO:0007669"/>
    <property type="project" value="UniProtKB-EC"/>
</dbReference>
<feature type="domain" description="Nucleoside phosphorylase" evidence="8">
    <location>
        <begin position="31"/>
        <end position="276"/>
    </location>
</feature>
<evidence type="ECO:0000256" key="2">
    <source>
        <dbReference type="ARBA" id="ARBA00006751"/>
    </source>
</evidence>
<keyword evidence="10" id="KW-1185">Reference proteome</keyword>
<dbReference type="NCBIfam" id="NF006054">
    <property type="entry name" value="PRK08202.1"/>
    <property type="match status" value="1"/>
</dbReference>
<comment type="similarity">
    <text evidence="2 7">Belongs to the PNP/MTAP phosphorylase family.</text>
</comment>
<evidence type="ECO:0000259" key="8">
    <source>
        <dbReference type="Pfam" id="PF01048"/>
    </source>
</evidence>
<dbReference type="InterPro" id="IPR018099">
    <property type="entry name" value="Purine_phosphorylase-2_CS"/>
</dbReference>
<comment type="subunit">
    <text evidence="3">Homotrimer.</text>
</comment>
<evidence type="ECO:0000256" key="5">
    <source>
        <dbReference type="ARBA" id="ARBA00022676"/>
    </source>
</evidence>
<evidence type="ECO:0000256" key="6">
    <source>
        <dbReference type="ARBA" id="ARBA00022679"/>
    </source>
</evidence>
<dbReference type="SUPFAM" id="SSF53167">
    <property type="entry name" value="Purine and uridine phosphorylases"/>
    <property type="match status" value="1"/>
</dbReference>
<dbReference type="CDD" id="cd09009">
    <property type="entry name" value="PNP-EcPNPII_like"/>
    <property type="match status" value="1"/>
</dbReference>
<comment type="pathway">
    <text evidence="1 7">Purine metabolism; purine nucleoside salvage.</text>
</comment>
<dbReference type="FunFam" id="3.40.50.1580:FF:000010">
    <property type="entry name" value="Purine nucleoside phosphorylase"/>
    <property type="match status" value="1"/>
</dbReference>
<dbReference type="InterPro" id="IPR035994">
    <property type="entry name" value="Nucleoside_phosphorylase_sf"/>
</dbReference>
<dbReference type="GO" id="GO:0005737">
    <property type="term" value="C:cytoplasm"/>
    <property type="evidence" value="ECO:0007669"/>
    <property type="project" value="TreeGrafter"/>
</dbReference>
<evidence type="ECO:0000256" key="3">
    <source>
        <dbReference type="ARBA" id="ARBA00011233"/>
    </source>
</evidence>
<dbReference type="PROSITE" id="PS01240">
    <property type="entry name" value="PNP_MTAP_2"/>
    <property type="match status" value="1"/>
</dbReference>
<dbReference type="EMBL" id="CP041253">
    <property type="protein sequence ID" value="QDH77786.1"/>
    <property type="molecule type" value="Genomic_DNA"/>
</dbReference>
<name>A0A514CD90_9BACT</name>
<reference evidence="9 10" key="1">
    <citation type="submission" date="2019-06" db="EMBL/GenBank/DDBJ databases">
        <title>Echinicola alkalisoli sp. nov. isolated from saline soil.</title>
        <authorList>
            <person name="Sun J.-Q."/>
            <person name="Xu L."/>
        </authorList>
    </citation>
    <scope>NUCLEOTIDE SEQUENCE [LARGE SCALE GENOMIC DNA]</scope>
    <source>
        <strain evidence="9 10">LN3S3</strain>
    </source>
</reference>
<comment type="function">
    <text evidence="7">The purine nucleoside phosphorylases catalyze the phosphorolytic breakdown of the N-glycosidic bond in the beta-(deoxy)ribonucleoside molecules, with the formation of the corresponding free purine bases and pentose-1-phosphate.</text>
</comment>
<dbReference type="GO" id="GO:0009116">
    <property type="term" value="P:nucleoside metabolic process"/>
    <property type="evidence" value="ECO:0007669"/>
    <property type="project" value="InterPro"/>
</dbReference>
<dbReference type="KEGG" id="echi:FKX85_01485"/>
<evidence type="ECO:0000256" key="7">
    <source>
        <dbReference type="PIRNR" id="PIRNR000477"/>
    </source>
</evidence>
<dbReference type="UniPathway" id="UPA00606"/>
<dbReference type="InterPro" id="IPR011270">
    <property type="entry name" value="Pur_Nuc_Pase_Ino/Guo-sp"/>
</dbReference>
<sequence>MKKADTSVPYLEQIAEAVRYISLQQGLSPEVGIILGTGLGQLIDKIQVHKTISYKDIPYFPVSTVETHAGELIFGVLNGVNVVAMKGRFHYYEGYSMKEVTFPVRVMRQLGIKKLIVSNAAGGLDPEFEVGDVMLITDHIDLFPENPLRGKNLDAFGVRFPDMSEPYDPKMLEVAVEAAKAEDIRVHQGVYAGVQGPNLETKAEYRYLRTIGADAVGMSTVPEVIVARQMDLPVFAVSAITDLCSPGKVKKISIQEVIAAAAIAEPKMTRIIASLISKMA</sequence>
<dbReference type="PANTHER" id="PTHR11904">
    <property type="entry name" value="METHYLTHIOADENOSINE/PURINE NUCLEOSIDE PHOSPHORYLASE"/>
    <property type="match status" value="1"/>
</dbReference>
<accession>A0A514CD90</accession>
<dbReference type="InterPro" id="IPR011268">
    <property type="entry name" value="Purine_phosphorylase"/>
</dbReference>
<dbReference type="Pfam" id="PF01048">
    <property type="entry name" value="PNP_UDP_1"/>
    <property type="match status" value="1"/>
</dbReference>
<organism evidence="9 10">
    <name type="scientific">Echinicola soli</name>
    <dbReference type="NCBI Taxonomy" id="2591634"/>
    <lineage>
        <taxon>Bacteria</taxon>
        <taxon>Pseudomonadati</taxon>
        <taxon>Bacteroidota</taxon>
        <taxon>Cytophagia</taxon>
        <taxon>Cytophagales</taxon>
        <taxon>Cyclobacteriaceae</taxon>
        <taxon>Echinicola</taxon>
    </lineage>
</organism>
<dbReference type="OrthoDB" id="1523230at2"/>
<dbReference type="AlphaFoldDB" id="A0A514CD90"/>
<keyword evidence="6 7" id="KW-0808">Transferase</keyword>
<evidence type="ECO:0000256" key="1">
    <source>
        <dbReference type="ARBA" id="ARBA00005058"/>
    </source>
</evidence>
<dbReference type="Gene3D" id="3.40.50.1580">
    <property type="entry name" value="Nucleoside phosphorylase domain"/>
    <property type="match status" value="1"/>
</dbReference>
<evidence type="ECO:0000256" key="4">
    <source>
        <dbReference type="ARBA" id="ARBA00022553"/>
    </source>
</evidence>
<dbReference type="PIRSF" id="PIRSF000477">
    <property type="entry name" value="PurNPase"/>
    <property type="match status" value="1"/>
</dbReference>
<dbReference type="PANTHER" id="PTHR11904:SF9">
    <property type="entry name" value="PURINE NUCLEOSIDE PHOSPHORYLASE-RELATED"/>
    <property type="match status" value="1"/>
</dbReference>
<evidence type="ECO:0000313" key="10">
    <source>
        <dbReference type="Proteomes" id="UP000316614"/>
    </source>
</evidence>
<keyword evidence="4" id="KW-0597">Phosphoprotein</keyword>
<dbReference type="NCBIfam" id="TIGR01700">
    <property type="entry name" value="PNPH"/>
    <property type="match status" value="1"/>
</dbReference>
<gene>
    <name evidence="9" type="ORF">FKX85_01485</name>
</gene>
<evidence type="ECO:0000313" key="9">
    <source>
        <dbReference type="EMBL" id="QDH77786.1"/>
    </source>
</evidence>
<dbReference type="InterPro" id="IPR000845">
    <property type="entry name" value="Nucleoside_phosphorylase_d"/>
</dbReference>
<protein>
    <recommendedName>
        <fullName evidence="7">Purine nucleoside phosphorylase</fullName>
        <ecNumber evidence="7">2.4.2.1</ecNumber>
    </recommendedName>
    <alternativeName>
        <fullName evidence="7">Inosine-guanosine phosphorylase</fullName>
    </alternativeName>
</protein>
<dbReference type="EC" id="2.4.2.1" evidence="7"/>
<dbReference type="Proteomes" id="UP000316614">
    <property type="component" value="Chromosome"/>
</dbReference>